<proteinExistence type="predicted"/>
<dbReference type="NCBIfam" id="TIGR03827">
    <property type="entry name" value="GNAT_ablB"/>
    <property type="match status" value="1"/>
</dbReference>
<dbReference type="eggNOG" id="COG0456">
    <property type="taxonomic scope" value="Bacteria"/>
</dbReference>
<dbReference type="CDD" id="cd04301">
    <property type="entry name" value="NAT_SF"/>
    <property type="match status" value="1"/>
</dbReference>
<reference evidence="2 3" key="1">
    <citation type="journal article" date="2010" name="Stand. Genomic Sci.">
        <title>Complete genome sequence of Ferrimonas balearica type strain (PAT).</title>
        <authorList>
            <person name="Nolan M."/>
            <person name="Sikorski J."/>
            <person name="Davenport K."/>
            <person name="Lucas S."/>
            <person name="Glavina Del Rio T."/>
            <person name="Tice H."/>
            <person name="Cheng J."/>
            <person name="Goodwin L."/>
            <person name="Pitluck S."/>
            <person name="Liolios K."/>
            <person name="Ivanova N."/>
            <person name="Mavromatis K."/>
            <person name="Ovchinnikova G."/>
            <person name="Pati A."/>
            <person name="Chen A."/>
            <person name="Palaniappan K."/>
            <person name="Land M."/>
            <person name="Hauser L."/>
            <person name="Chang Y."/>
            <person name="Jeffries C."/>
            <person name="Tapia R."/>
            <person name="Brettin T."/>
            <person name="Detter J."/>
            <person name="Han C."/>
            <person name="Yasawong M."/>
            <person name="Rohde M."/>
            <person name="Tindall B."/>
            <person name="Goker M."/>
            <person name="Woyke T."/>
            <person name="Bristow J."/>
            <person name="Eisen J."/>
            <person name="Markowitz V."/>
            <person name="Hugenholtz P."/>
            <person name="Kyrpides N."/>
            <person name="Klenk H."/>
            <person name="Lapidus A."/>
        </authorList>
    </citation>
    <scope>NUCLEOTIDE SEQUENCE [LARGE SCALE GENOMIC DNA]</scope>
    <source>
        <strain evidence="3">DSM 9799 / CCM 4581 / KCTC 23876 / PAT</strain>
    </source>
</reference>
<dbReference type="RefSeq" id="WP_013344729.1">
    <property type="nucleotide sequence ID" value="NC_014541.1"/>
</dbReference>
<dbReference type="GO" id="GO:0008080">
    <property type="term" value="F:N-acetyltransferase activity"/>
    <property type="evidence" value="ECO:0007669"/>
    <property type="project" value="InterPro"/>
</dbReference>
<dbReference type="GeneID" id="67181447"/>
<dbReference type="HOGENOM" id="CLU_081246_0_0_6"/>
<dbReference type="STRING" id="550540.Fbal_1214"/>
<dbReference type="SUPFAM" id="SSF55729">
    <property type="entry name" value="Acyl-CoA N-acyltransferases (Nat)"/>
    <property type="match status" value="1"/>
</dbReference>
<feature type="domain" description="N-acetyltransferase" evidence="1">
    <location>
        <begin position="140"/>
        <end position="291"/>
    </location>
</feature>
<dbReference type="InterPro" id="IPR000182">
    <property type="entry name" value="GNAT_dom"/>
</dbReference>
<dbReference type="OrthoDB" id="6289717at2"/>
<name>E1SL45_FERBD</name>
<dbReference type="Gene3D" id="3.40.630.30">
    <property type="match status" value="1"/>
</dbReference>
<dbReference type="Pfam" id="PF00583">
    <property type="entry name" value="Acetyltransf_1"/>
    <property type="match status" value="1"/>
</dbReference>
<dbReference type="PROSITE" id="PS51186">
    <property type="entry name" value="GNAT"/>
    <property type="match status" value="1"/>
</dbReference>
<sequence length="297" mass="32966">MNSLLASLTDSPQAGFQFDQVLHHAGATLQHGPNNDRVYLMSLGQADPHEVLCEVHHLADQHGYGKIFAKLPHTQAEPFLNQGYRVEARIPDFYPDADAVFLGHYPEPERAQVAEPEALHTTLQQATLDLKPDGRSRHDPAIRLMHEADVDKMAALYRQVFPSYPFPITDRDFLLETMADNVAYFGVEKDGALLALASAEQCHQSGTVEMTDFATAPAARGQGWAQRLLAQMELAMEAQGHRVAYTIARAVSVGMNRTFARRQYQMAGRLVNNTQISGQIESMNVWYKPLRPASNGG</sequence>
<keyword evidence="2" id="KW-0808">Transferase</keyword>
<dbReference type="InterPro" id="IPR016181">
    <property type="entry name" value="Acyl_CoA_acyltransferase"/>
</dbReference>
<dbReference type="Proteomes" id="UP000006683">
    <property type="component" value="Chromosome"/>
</dbReference>
<protein>
    <submittedName>
        <fullName evidence="2">GCN5-related N-acetyltransferase</fullName>
    </submittedName>
</protein>
<evidence type="ECO:0000259" key="1">
    <source>
        <dbReference type="PROSITE" id="PS51186"/>
    </source>
</evidence>
<organism evidence="2 3">
    <name type="scientific">Ferrimonas balearica (strain DSM 9799 / CCM 4581 / KCTC 23876 / PAT)</name>
    <dbReference type="NCBI Taxonomy" id="550540"/>
    <lineage>
        <taxon>Bacteria</taxon>
        <taxon>Pseudomonadati</taxon>
        <taxon>Pseudomonadota</taxon>
        <taxon>Gammaproteobacteria</taxon>
        <taxon>Alteromonadales</taxon>
        <taxon>Ferrimonadaceae</taxon>
        <taxon>Ferrimonas</taxon>
    </lineage>
</organism>
<gene>
    <name evidence="2" type="ordered locus">Fbal_1214</name>
</gene>
<dbReference type="AlphaFoldDB" id="E1SL45"/>
<dbReference type="KEGG" id="fbl:Fbal_1214"/>
<evidence type="ECO:0000313" key="3">
    <source>
        <dbReference type="Proteomes" id="UP000006683"/>
    </source>
</evidence>
<evidence type="ECO:0000313" key="2">
    <source>
        <dbReference type="EMBL" id="ADN75423.1"/>
    </source>
</evidence>
<dbReference type="EMBL" id="CP002209">
    <property type="protein sequence ID" value="ADN75423.1"/>
    <property type="molecule type" value="Genomic_DNA"/>
</dbReference>
<dbReference type="InterPro" id="IPR022525">
    <property type="entry name" value="GNAT_AblB"/>
</dbReference>
<accession>E1SL45</accession>
<keyword evidence="3" id="KW-1185">Reference proteome</keyword>